<accession>A0A167QBQ3</accession>
<name>A0A167QBQ3_PENCH</name>
<dbReference type="Proteomes" id="UP000076449">
    <property type="component" value="Chromosome III"/>
</dbReference>
<organism evidence="1">
    <name type="scientific">Penicillium chrysogenum</name>
    <name type="common">Penicillium notatum</name>
    <dbReference type="NCBI Taxonomy" id="5076"/>
    <lineage>
        <taxon>Eukaryota</taxon>
        <taxon>Fungi</taxon>
        <taxon>Dikarya</taxon>
        <taxon>Ascomycota</taxon>
        <taxon>Pezizomycotina</taxon>
        <taxon>Eurotiomycetes</taxon>
        <taxon>Eurotiomycetidae</taxon>
        <taxon>Eurotiales</taxon>
        <taxon>Aspergillaceae</taxon>
        <taxon>Penicillium</taxon>
        <taxon>Penicillium chrysogenum species complex</taxon>
    </lineage>
</organism>
<dbReference type="EMBL" id="CM002800">
    <property type="protein sequence ID" value="KZN84568.1"/>
    <property type="molecule type" value="Genomic_DNA"/>
</dbReference>
<sequence>MIGFVEKLPVEWELQWKEMKTSSSRDLPIKEDYETSELEHKFAESVHDPELQPLLQAARGLLRFLPDSRITADEALAMLRDKVQE</sequence>
<evidence type="ECO:0000313" key="1">
    <source>
        <dbReference type="EMBL" id="KZN84568.1"/>
    </source>
</evidence>
<protein>
    <submittedName>
        <fullName evidence="1">Uncharacterized protein</fullName>
    </submittedName>
</protein>
<dbReference type="AlphaFoldDB" id="A0A167QBQ3"/>
<gene>
    <name evidence="1" type="ORF">EN45_087090</name>
</gene>
<reference evidence="1" key="1">
    <citation type="journal article" date="2014" name="Genome Announc.">
        <title>Complete sequencing and chromosome-scale genome assembly of the industrial progenitor strain P2niaD18 from the penicillin producer Penicillium chrysogenum.</title>
        <authorList>
            <person name="Specht T."/>
            <person name="Dahlmann T.A."/>
            <person name="Zadra I."/>
            <person name="Kurnsteiner H."/>
            <person name="Kuck U."/>
        </authorList>
    </citation>
    <scope>NUCLEOTIDE SEQUENCE [LARGE SCALE GENOMIC DNA]</scope>
    <source>
        <strain evidence="1">P2niaD18</strain>
    </source>
</reference>
<proteinExistence type="predicted"/>